<dbReference type="OrthoDB" id="5061070at2759"/>
<name>A0A1V8SXW5_9PEZI</name>
<dbReference type="SMART" id="SM00053">
    <property type="entry name" value="DYNc"/>
    <property type="match status" value="1"/>
</dbReference>
<keyword evidence="4" id="KW-1185">Reference proteome</keyword>
<dbReference type="GO" id="GO:0005874">
    <property type="term" value="C:microtubule"/>
    <property type="evidence" value="ECO:0007669"/>
    <property type="project" value="TreeGrafter"/>
</dbReference>
<feature type="region of interest" description="Disordered" evidence="1">
    <location>
        <begin position="552"/>
        <end position="606"/>
    </location>
</feature>
<dbReference type="GO" id="GO:0005525">
    <property type="term" value="F:GTP binding"/>
    <property type="evidence" value="ECO:0007669"/>
    <property type="project" value="InterPro"/>
</dbReference>
<dbReference type="PRINTS" id="PR00195">
    <property type="entry name" value="DYNAMIN"/>
</dbReference>
<dbReference type="InterPro" id="IPR001401">
    <property type="entry name" value="Dynamin_GTPase"/>
</dbReference>
<gene>
    <name evidence="3" type="ORF">B0A48_10552</name>
</gene>
<protein>
    <recommendedName>
        <fullName evidence="2">Dynamin GTPase domain-containing protein</fullName>
    </recommendedName>
</protein>
<evidence type="ECO:0000259" key="2">
    <source>
        <dbReference type="SMART" id="SM00053"/>
    </source>
</evidence>
<dbReference type="Gene3D" id="3.40.50.300">
    <property type="entry name" value="P-loop containing nucleotide triphosphate hydrolases"/>
    <property type="match status" value="1"/>
</dbReference>
<dbReference type="InterPro" id="IPR022812">
    <property type="entry name" value="Dynamin"/>
</dbReference>
<dbReference type="EMBL" id="NAJO01000023">
    <property type="protein sequence ID" value="OQO03910.1"/>
    <property type="molecule type" value="Genomic_DNA"/>
</dbReference>
<feature type="domain" description="Dynamin GTPase" evidence="2">
    <location>
        <begin position="120"/>
        <end position="408"/>
    </location>
</feature>
<reference evidence="4" key="1">
    <citation type="submission" date="2017-03" db="EMBL/GenBank/DDBJ databases">
        <title>Genomes of endolithic fungi from Antarctica.</title>
        <authorList>
            <person name="Coleine C."/>
            <person name="Masonjones S."/>
            <person name="Stajich J.E."/>
        </authorList>
    </citation>
    <scope>NUCLEOTIDE SEQUENCE [LARGE SCALE GENOMIC DNA]</scope>
    <source>
        <strain evidence="4">CCFEE 5527</strain>
    </source>
</reference>
<dbReference type="SUPFAM" id="SSF52540">
    <property type="entry name" value="P-loop containing nucleoside triphosphate hydrolases"/>
    <property type="match status" value="1"/>
</dbReference>
<dbReference type="InterPro" id="IPR045063">
    <property type="entry name" value="Dynamin_N"/>
</dbReference>
<organism evidence="3 4">
    <name type="scientific">Cryoendolithus antarcticus</name>
    <dbReference type="NCBI Taxonomy" id="1507870"/>
    <lineage>
        <taxon>Eukaryota</taxon>
        <taxon>Fungi</taxon>
        <taxon>Dikarya</taxon>
        <taxon>Ascomycota</taxon>
        <taxon>Pezizomycotina</taxon>
        <taxon>Dothideomycetes</taxon>
        <taxon>Dothideomycetidae</taxon>
        <taxon>Cladosporiales</taxon>
        <taxon>Cladosporiaceae</taxon>
        <taxon>Cryoendolithus</taxon>
    </lineage>
</organism>
<dbReference type="GO" id="GO:0005886">
    <property type="term" value="C:plasma membrane"/>
    <property type="evidence" value="ECO:0007669"/>
    <property type="project" value="TreeGrafter"/>
</dbReference>
<sequence>MPKTRSAIKAEPVDTMSAFVPASRARTISSSSTPLPEPVMSSGNTTVVDDAIMAGMSTTDTPLNDSSDGTMEIDDTIAATSTPAASQATQPLPQHRQMVVDGGRSTKTSIQHTDALHTLAAGSRDLIQAIRNLNSLNIKATLPSLPKFVVVGDQSAGKSSIIEACCDITLPRSEGTCTRCPFEVTTTALTDGTAVTWKCTISLVLEYSYLPRERPQEPFGHWHATDKQIVTFAIVDDKTQLEQKLKLAQLAILNPDTDPASYANLADASGRYRKVAFSPNVIRLDVQAPHLPELSFFDLPGAINVHEDAKEQHLVTFIEKLIASYLSNKQALVLLTCAANQDVQNSTAYRFVYKYEATDRCIGVLTKLDLMYPTKVPEIEAMLAGELFPLPCGSWFITKQPGPDELAQGISYGEGRTQERVFFGSGHWITIGHRFDQQVGIGNLQSAISKLYTGHVLKYLPEITGRVDKRLSDVDQALSGFAARPKQAAVTINTEIQNIVAAISEQIEGDGIALEYSNAKSTLIQGFVKEMKGNRPTVDWTTPGYVKRAISLESSDDEVTPTKSISTPTPAPRVKPDVAPTTSTLKRRLPASAHATPSKKSKPDSSKVIFSIAPVLRAHHARDHDGTGALDPRVTRTLILSTFAGCTQITDAFLHSLQNATANMLSATLRSTLASRLHTKFYHETQRLLTNFATDLYASFGKSITHALARELHRPITISGAQHQAAITFEKTLREERHKVRVEEHYSILEASLPSQTQTTIEQRLKRANEPTWVAANPDPHHNLVGNLASVLAYHDLACNRFVDLVAGTHAYDVLRVLKGNVEEELKKELPVGNEEACQALLAEDAGRERVRDGLVKEKEQLVKAKAELEKVGGMV</sequence>
<dbReference type="Proteomes" id="UP000192596">
    <property type="component" value="Unassembled WGS sequence"/>
</dbReference>
<dbReference type="GO" id="GO:0003924">
    <property type="term" value="F:GTPase activity"/>
    <property type="evidence" value="ECO:0007669"/>
    <property type="project" value="InterPro"/>
</dbReference>
<dbReference type="Pfam" id="PF00350">
    <property type="entry name" value="Dynamin_N"/>
    <property type="match status" value="1"/>
</dbReference>
<evidence type="ECO:0000256" key="1">
    <source>
        <dbReference type="SAM" id="MobiDB-lite"/>
    </source>
</evidence>
<dbReference type="GO" id="GO:0031623">
    <property type="term" value="P:receptor internalization"/>
    <property type="evidence" value="ECO:0007669"/>
    <property type="project" value="TreeGrafter"/>
</dbReference>
<evidence type="ECO:0000313" key="3">
    <source>
        <dbReference type="EMBL" id="OQO03910.1"/>
    </source>
</evidence>
<dbReference type="InParanoid" id="A0A1V8SXW5"/>
<dbReference type="GO" id="GO:0008017">
    <property type="term" value="F:microtubule binding"/>
    <property type="evidence" value="ECO:0007669"/>
    <property type="project" value="TreeGrafter"/>
</dbReference>
<dbReference type="PANTHER" id="PTHR11566">
    <property type="entry name" value="DYNAMIN"/>
    <property type="match status" value="1"/>
</dbReference>
<dbReference type="STRING" id="1507870.A0A1V8SXW5"/>
<dbReference type="InterPro" id="IPR027417">
    <property type="entry name" value="P-loop_NTPase"/>
</dbReference>
<comment type="caution">
    <text evidence="3">The sequence shown here is derived from an EMBL/GenBank/DDBJ whole genome shotgun (WGS) entry which is preliminary data.</text>
</comment>
<proteinExistence type="predicted"/>
<accession>A0A1V8SXW5</accession>
<dbReference type="PANTHER" id="PTHR11566:SF131">
    <property type="entry name" value="GTPASE, PUTATIVE (AFU_ORTHOLOGUE AFUA_6G07630)-RELATED"/>
    <property type="match status" value="1"/>
</dbReference>
<dbReference type="GO" id="GO:0005737">
    <property type="term" value="C:cytoplasm"/>
    <property type="evidence" value="ECO:0007669"/>
    <property type="project" value="TreeGrafter"/>
</dbReference>
<dbReference type="AlphaFoldDB" id="A0A1V8SXW5"/>
<dbReference type="CDD" id="cd08771">
    <property type="entry name" value="DLP_1"/>
    <property type="match status" value="1"/>
</dbReference>
<evidence type="ECO:0000313" key="4">
    <source>
        <dbReference type="Proteomes" id="UP000192596"/>
    </source>
</evidence>